<dbReference type="Gene3D" id="1.20.5.110">
    <property type="match status" value="1"/>
</dbReference>
<dbReference type="EMBL" id="AJWJ01000192">
    <property type="protein sequence ID" value="KAF2073635.1"/>
    <property type="molecule type" value="Genomic_DNA"/>
</dbReference>
<dbReference type="SUPFAM" id="SSF58038">
    <property type="entry name" value="SNARE fusion complex"/>
    <property type="match status" value="1"/>
</dbReference>
<organism evidence="3 4">
    <name type="scientific">Polysphondylium violaceum</name>
    <dbReference type="NCBI Taxonomy" id="133409"/>
    <lineage>
        <taxon>Eukaryota</taxon>
        <taxon>Amoebozoa</taxon>
        <taxon>Evosea</taxon>
        <taxon>Eumycetozoa</taxon>
        <taxon>Dictyostelia</taxon>
        <taxon>Dictyosteliales</taxon>
        <taxon>Dictyosteliaceae</taxon>
        <taxon>Polysphondylium</taxon>
    </lineage>
</organism>
<proteinExistence type="predicted"/>
<sequence length="183" mass="21229">MTSLFESYEDEIKSYFQQFEQISNGFQQLSMDKKREELDKLDDLLQSMQSTLDSLNLESSRIGKSTKTYSNQIYQCKTSYQKLKDKYIHEKNYGDLLPGYRTSGTSATQTERERVLKANKTLENGVQMLKMANDQARQDKLVAQSTLEQLAVQKERLVGFEKKFDSIDSSLDKTKRTIDKMSK</sequence>
<evidence type="ECO:0000313" key="4">
    <source>
        <dbReference type="Proteomes" id="UP000695562"/>
    </source>
</evidence>
<dbReference type="AlphaFoldDB" id="A0A8J4UYV1"/>
<evidence type="ECO:0000256" key="1">
    <source>
        <dbReference type="SAM" id="Coils"/>
    </source>
</evidence>
<dbReference type="GO" id="GO:0006886">
    <property type="term" value="P:intracellular protein transport"/>
    <property type="evidence" value="ECO:0007669"/>
    <property type="project" value="InterPro"/>
</dbReference>
<reference evidence="3" key="1">
    <citation type="submission" date="2020-01" db="EMBL/GenBank/DDBJ databases">
        <title>Development of genomics and gene disruption for Polysphondylium violaceum indicates a role for the polyketide synthase stlB in stalk morphogenesis.</title>
        <authorList>
            <person name="Narita B."/>
            <person name="Kawabe Y."/>
            <person name="Kin K."/>
            <person name="Saito T."/>
            <person name="Gibbs R."/>
            <person name="Kuspa A."/>
            <person name="Muzny D."/>
            <person name="Queller D."/>
            <person name="Richards S."/>
            <person name="Strassman J."/>
            <person name="Sucgang R."/>
            <person name="Worley K."/>
            <person name="Schaap P."/>
        </authorList>
    </citation>
    <scope>NUCLEOTIDE SEQUENCE</scope>
    <source>
        <strain evidence="3">QSvi11</strain>
    </source>
</reference>
<dbReference type="InterPro" id="IPR038407">
    <property type="entry name" value="v-SNARE_N_sf"/>
</dbReference>
<dbReference type="Proteomes" id="UP000695562">
    <property type="component" value="Unassembled WGS sequence"/>
</dbReference>
<name>A0A8J4UYV1_9MYCE</name>
<gene>
    <name evidence="3" type="ORF">CYY_005054</name>
</gene>
<dbReference type="OrthoDB" id="430637at2759"/>
<feature type="coiled-coil region" evidence="1">
    <location>
        <begin position="31"/>
        <end position="58"/>
    </location>
</feature>
<comment type="caution">
    <text evidence="3">The sequence shown here is derived from an EMBL/GenBank/DDBJ whole genome shotgun (WGS) entry which is preliminary data.</text>
</comment>
<dbReference type="Pfam" id="PF12352">
    <property type="entry name" value="V-SNARE_C"/>
    <property type="match status" value="1"/>
</dbReference>
<protein>
    <recommendedName>
        <fullName evidence="2">Vesicle transport v-SNARE N-terminal domain-containing protein</fullName>
    </recommendedName>
</protein>
<dbReference type="Gene3D" id="1.20.58.400">
    <property type="entry name" value="t-snare proteins"/>
    <property type="match status" value="1"/>
</dbReference>
<dbReference type="GO" id="GO:0016020">
    <property type="term" value="C:membrane"/>
    <property type="evidence" value="ECO:0007669"/>
    <property type="project" value="InterPro"/>
</dbReference>
<dbReference type="InterPro" id="IPR007705">
    <property type="entry name" value="Vesicle_trsprt_v-SNARE_N"/>
</dbReference>
<feature type="domain" description="Vesicle transport v-SNARE N-terminal" evidence="2">
    <location>
        <begin position="1"/>
        <end position="88"/>
    </location>
</feature>
<evidence type="ECO:0000313" key="3">
    <source>
        <dbReference type="EMBL" id="KAF2073635.1"/>
    </source>
</evidence>
<evidence type="ECO:0000259" key="2">
    <source>
        <dbReference type="Pfam" id="PF05008"/>
    </source>
</evidence>
<keyword evidence="1" id="KW-0175">Coiled coil</keyword>
<dbReference type="Pfam" id="PF05008">
    <property type="entry name" value="V-SNARE"/>
    <property type="match status" value="1"/>
</dbReference>
<keyword evidence="4" id="KW-1185">Reference proteome</keyword>
<accession>A0A8J4UYV1</accession>